<reference evidence="2" key="1">
    <citation type="submission" date="2014-09" db="EMBL/GenBank/DDBJ databases">
        <authorList>
            <person name="Magalhaes I.L.F."/>
            <person name="Oliveira U."/>
            <person name="Santos F.R."/>
            <person name="Vidigal T.H.D.A."/>
            <person name="Brescovit A.D."/>
            <person name="Santos A.J."/>
        </authorList>
    </citation>
    <scope>NUCLEOTIDE SEQUENCE</scope>
    <source>
        <tissue evidence="2">Shoot tissue taken approximately 20 cm above the soil surface</tissue>
    </source>
</reference>
<protein>
    <submittedName>
        <fullName evidence="2">Uncharacterized protein</fullName>
    </submittedName>
</protein>
<organism evidence="2">
    <name type="scientific">Arundo donax</name>
    <name type="common">Giant reed</name>
    <name type="synonym">Donax arundinaceus</name>
    <dbReference type="NCBI Taxonomy" id="35708"/>
    <lineage>
        <taxon>Eukaryota</taxon>
        <taxon>Viridiplantae</taxon>
        <taxon>Streptophyta</taxon>
        <taxon>Embryophyta</taxon>
        <taxon>Tracheophyta</taxon>
        <taxon>Spermatophyta</taxon>
        <taxon>Magnoliopsida</taxon>
        <taxon>Liliopsida</taxon>
        <taxon>Poales</taxon>
        <taxon>Poaceae</taxon>
        <taxon>PACMAD clade</taxon>
        <taxon>Arundinoideae</taxon>
        <taxon>Arundineae</taxon>
        <taxon>Arundo</taxon>
    </lineage>
</organism>
<accession>A0A0A9B370</accession>
<evidence type="ECO:0000256" key="1">
    <source>
        <dbReference type="SAM" id="MobiDB-lite"/>
    </source>
</evidence>
<sequence>MKGLLHRAQLEAQKSDDQHNSSN</sequence>
<reference evidence="2" key="2">
    <citation type="journal article" date="2015" name="Data Brief">
        <title>Shoot transcriptome of the giant reed, Arundo donax.</title>
        <authorList>
            <person name="Barrero R.A."/>
            <person name="Guerrero F.D."/>
            <person name="Moolhuijzen P."/>
            <person name="Goolsby J.A."/>
            <person name="Tidwell J."/>
            <person name="Bellgard S.E."/>
            <person name="Bellgard M.I."/>
        </authorList>
    </citation>
    <scope>NUCLEOTIDE SEQUENCE</scope>
    <source>
        <tissue evidence="2">Shoot tissue taken approximately 20 cm above the soil surface</tissue>
    </source>
</reference>
<dbReference type="EMBL" id="GBRH01244123">
    <property type="protein sequence ID" value="JAD53772.1"/>
    <property type="molecule type" value="Transcribed_RNA"/>
</dbReference>
<dbReference type="AlphaFoldDB" id="A0A0A9B370"/>
<evidence type="ECO:0000313" key="2">
    <source>
        <dbReference type="EMBL" id="JAD53772.1"/>
    </source>
</evidence>
<proteinExistence type="predicted"/>
<name>A0A0A9B370_ARUDO</name>
<feature type="compositionally biased region" description="Basic and acidic residues" evidence="1">
    <location>
        <begin position="13"/>
        <end position="23"/>
    </location>
</feature>
<feature type="region of interest" description="Disordered" evidence="1">
    <location>
        <begin position="1"/>
        <end position="23"/>
    </location>
</feature>